<gene>
    <name evidence="1" type="ORF">BofuT4_uP078950.1</name>
</gene>
<organism evidence="1 2">
    <name type="scientific">Botryotinia fuckeliana (strain T4)</name>
    <name type="common">Noble rot fungus</name>
    <name type="synonym">Botrytis cinerea</name>
    <dbReference type="NCBI Taxonomy" id="999810"/>
    <lineage>
        <taxon>Eukaryota</taxon>
        <taxon>Fungi</taxon>
        <taxon>Dikarya</taxon>
        <taxon>Ascomycota</taxon>
        <taxon>Pezizomycotina</taxon>
        <taxon>Leotiomycetes</taxon>
        <taxon>Helotiales</taxon>
        <taxon>Sclerotiniaceae</taxon>
        <taxon>Botrytis</taxon>
    </lineage>
</organism>
<evidence type="ECO:0000313" key="2">
    <source>
        <dbReference type="Proteomes" id="UP000008177"/>
    </source>
</evidence>
<sequence>MNKRGKNLPIRLNWRLSRNFMNKEYMKLNKQSFTKLRKMPKKRARLSWKLRELN</sequence>
<accession>G2YL82</accession>
<dbReference type="Proteomes" id="UP000008177">
    <property type="component" value="Unplaced contigs"/>
</dbReference>
<dbReference type="EMBL" id="FQ790342">
    <property type="protein sequence ID" value="CCD52380.1"/>
    <property type="molecule type" value="Genomic_DNA"/>
</dbReference>
<dbReference type="HOGENOM" id="CLU_3050096_0_0_1"/>
<proteinExistence type="predicted"/>
<name>G2YL82_BOTF4</name>
<evidence type="ECO:0000313" key="1">
    <source>
        <dbReference type="EMBL" id="CCD52380.1"/>
    </source>
</evidence>
<reference evidence="2" key="1">
    <citation type="journal article" date="2011" name="PLoS Genet.">
        <title>Genomic analysis of the necrotrophic fungal pathogens Sclerotinia sclerotiorum and Botrytis cinerea.</title>
        <authorList>
            <person name="Amselem J."/>
            <person name="Cuomo C.A."/>
            <person name="van Kan J.A."/>
            <person name="Viaud M."/>
            <person name="Benito E.P."/>
            <person name="Couloux A."/>
            <person name="Coutinho P.M."/>
            <person name="de Vries R.P."/>
            <person name="Dyer P.S."/>
            <person name="Fillinger S."/>
            <person name="Fournier E."/>
            <person name="Gout L."/>
            <person name="Hahn M."/>
            <person name="Kohn L."/>
            <person name="Lapalu N."/>
            <person name="Plummer K.M."/>
            <person name="Pradier J.M."/>
            <person name="Quevillon E."/>
            <person name="Sharon A."/>
            <person name="Simon A."/>
            <person name="ten Have A."/>
            <person name="Tudzynski B."/>
            <person name="Tudzynski P."/>
            <person name="Wincker P."/>
            <person name="Andrew M."/>
            <person name="Anthouard V."/>
            <person name="Beever R.E."/>
            <person name="Beffa R."/>
            <person name="Benoit I."/>
            <person name="Bouzid O."/>
            <person name="Brault B."/>
            <person name="Chen Z."/>
            <person name="Choquer M."/>
            <person name="Collemare J."/>
            <person name="Cotton P."/>
            <person name="Danchin E.G."/>
            <person name="Da Silva C."/>
            <person name="Gautier A."/>
            <person name="Giraud C."/>
            <person name="Giraud T."/>
            <person name="Gonzalez C."/>
            <person name="Grossetete S."/>
            <person name="Guldener U."/>
            <person name="Henrissat B."/>
            <person name="Howlett B.J."/>
            <person name="Kodira C."/>
            <person name="Kretschmer M."/>
            <person name="Lappartient A."/>
            <person name="Leroch M."/>
            <person name="Levis C."/>
            <person name="Mauceli E."/>
            <person name="Neuveglise C."/>
            <person name="Oeser B."/>
            <person name="Pearson M."/>
            <person name="Poulain J."/>
            <person name="Poussereau N."/>
            <person name="Quesneville H."/>
            <person name="Rascle C."/>
            <person name="Schumacher J."/>
            <person name="Segurens B."/>
            <person name="Sexton A."/>
            <person name="Silva E."/>
            <person name="Sirven C."/>
            <person name="Soanes D.M."/>
            <person name="Talbot N.J."/>
            <person name="Templeton M."/>
            <person name="Yandava C."/>
            <person name="Yarden O."/>
            <person name="Zeng Q."/>
            <person name="Rollins J.A."/>
            <person name="Lebrun M.H."/>
            <person name="Dickman M."/>
        </authorList>
    </citation>
    <scope>NUCLEOTIDE SEQUENCE [LARGE SCALE GENOMIC DNA]</scope>
    <source>
        <strain evidence="2">T4</strain>
    </source>
</reference>
<dbReference type="InParanoid" id="G2YL82"/>
<protein>
    <submittedName>
        <fullName evidence="1">Uncharacterized protein</fullName>
    </submittedName>
</protein>
<dbReference type="AlphaFoldDB" id="G2YL82"/>